<proteinExistence type="predicted"/>
<protein>
    <submittedName>
        <fullName evidence="1">Uncharacterized protein</fullName>
    </submittedName>
</protein>
<dbReference type="Proteomes" id="UP001283361">
    <property type="component" value="Unassembled WGS sequence"/>
</dbReference>
<sequence length="100" mass="11050">MKGVEGPGVMLMNGSHYLSSRLEPCTLFAEVLDLNRRICHVQQIWETCDQLSAVGDNDVDITAVRGQWLLLQSNAATGQSEVTVTIAFVFLPDWPQCPES</sequence>
<dbReference type="EMBL" id="JAWDGP010006973">
    <property type="protein sequence ID" value="KAK3732331.1"/>
    <property type="molecule type" value="Genomic_DNA"/>
</dbReference>
<evidence type="ECO:0000313" key="1">
    <source>
        <dbReference type="EMBL" id="KAK3732331.1"/>
    </source>
</evidence>
<accession>A0AAE0Y421</accession>
<gene>
    <name evidence="1" type="ORF">RRG08_055914</name>
</gene>
<evidence type="ECO:0000313" key="2">
    <source>
        <dbReference type="Proteomes" id="UP001283361"/>
    </source>
</evidence>
<comment type="caution">
    <text evidence="1">The sequence shown here is derived from an EMBL/GenBank/DDBJ whole genome shotgun (WGS) entry which is preliminary data.</text>
</comment>
<keyword evidence="2" id="KW-1185">Reference proteome</keyword>
<dbReference type="AlphaFoldDB" id="A0AAE0Y421"/>
<organism evidence="1 2">
    <name type="scientific">Elysia crispata</name>
    <name type="common">lettuce slug</name>
    <dbReference type="NCBI Taxonomy" id="231223"/>
    <lineage>
        <taxon>Eukaryota</taxon>
        <taxon>Metazoa</taxon>
        <taxon>Spiralia</taxon>
        <taxon>Lophotrochozoa</taxon>
        <taxon>Mollusca</taxon>
        <taxon>Gastropoda</taxon>
        <taxon>Heterobranchia</taxon>
        <taxon>Euthyneura</taxon>
        <taxon>Panpulmonata</taxon>
        <taxon>Sacoglossa</taxon>
        <taxon>Placobranchoidea</taxon>
        <taxon>Plakobranchidae</taxon>
        <taxon>Elysia</taxon>
    </lineage>
</organism>
<name>A0AAE0Y421_9GAST</name>
<reference evidence="1" key="1">
    <citation type="journal article" date="2023" name="G3 (Bethesda)">
        <title>A reference genome for the long-term kleptoplast-retaining sea slug Elysia crispata morphotype clarki.</title>
        <authorList>
            <person name="Eastman K.E."/>
            <person name="Pendleton A.L."/>
            <person name="Shaikh M.A."/>
            <person name="Suttiyut T."/>
            <person name="Ogas R."/>
            <person name="Tomko P."/>
            <person name="Gavelis G."/>
            <person name="Widhalm J.R."/>
            <person name="Wisecaver J.H."/>
        </authorList>
    </citation>
    <scope>NUCLEOTIDE SEQUENCE</scope>
    <source>
        <strain evidence="1">ECLA1</strain>
    </source>
</reference>